<dbReference type="AlphaFoldDB" id="A0A9P6PYP7"/>
<protein>
    <submittedName>
        <fullName evidence="1">Uncharacterized protein</fullName>
    </submittedName>
</protein>
<dbReference type="EMBL" id="JAAAJA010000327">
    <property type="protein sequence ID" value="KAG0255896.1"/>
    <property type="molecule type" value="Genomic_DNA"/>
</dbReference>
<keyword evidence="2" id="KW-1185">Reference proteome</keyword>
<reference evidence="1" key="1">
    <citation type="journal article" date="2020" name="Fungal Divers.">
        <title>Resolving the Mortierellaceae phylogeny through synthesis of multi-gene phylogenetics and phylogenomics.</title>
        <authorList>
            <person name="Vandepol N."/>
            <person name="Liber J."/>
            <person name="Desiro A."/>
            <person name="Na H."/>
            <person name="Kennedy M."/>
            <person name="Barry K."/>
            <person name="Grigoriev I.V."/>
            <person name="Miller A.N."/>
            <person name="O'Donnell K."/>
            <person name="Stajich J.E."/>
            <person name="Bonito G."/>
        </authorList>
    </citation>
    <scope>NUCLEOTIDE SEQUENCE</scope>
    <source>
        <strain evidence="1">KOD948</strain>
    </source>
</reference>
<organism evidence="1 2">
    <name type="scientific">Mortierella polycephala</name>
    <dbReference type="NCBI Taxonomy" id="41804"/>
    <lineage>
        <taxon>Eukaryota</taxon>
        <taxon>Fungi</taxon>
        <taxon>Fungi incertae sedis</taxon>
        <taxon>Mucoromycota</taxon>
        <taxon>Mortierellomycotina</taxon>
        <taxon>Mortierellomycetes</taxon>
        <taxon>Mortierellales</taxon>
        <taxon>Mortierellaceae</taxon>
        <taxon>Mortierella</taxon>
    </lineage>
</organism>
<evidence type="ECO:0000313" key="2">
    <source>
        <dbReference type="Proteomes" id="UP000726737"/>
    </source>
</evidence>
<proteinExistence type="predicted"/>
<sequence length="390" mass="45144">MRGRLPETKPAPSAQLVAPAVGYPRLGETQPSFTDACPGPLYNSRHSHEPSDEEIALQDITHDAQEQLRKVLSGPAARVTPHPKSQREHMALMGIARIVQQDMLFLQSGLSRAARPPDERDGEYTPAPDWDDEYLTALVDGWNEPVLLESDYYLLRSMCYKILQEVLVQRDIIDKYWRYPVIISYVQRQQALGVIAEIKEHEALTGLPAPESLHEKASQHVSQAMHSFRQGMKSYPNISAYANETLKGQEWNYMAALSESYTLLLRDFHSRQNWTQHTIELLTEALRENKNKSNEFLERISKAYLHYALWIHEQPDRPMRIMPKPCPMFLEMRKTSIFGIREASYWIDQLKSKFPQYRIKPYYLYTAKLMDSKDKAIHSISDLRRSKNAQ</sequence>
<name>A0A9P6PYP7_9FUNG</name>
<dbReference type="OrthoDB" id="2333482at2759"/>
<gene>
    <name evidence="1" type="ORF">BG011_004869</name>
</gene>
<evidence type="ECO:0000313" key="1">
    <source>
        <dbReference type="EMBL" id="KAG0255896.1"/>
    </source>
</evidence>
<dbReference type="Proteomes" id="UP000726737">
    <property type="component" value="Unassembled WGS sequence"/>
</dbReference>
<comment type="caution">
    <text evidence="1">The sequence shown here is derived from an EMBL/GenBank/DDBJ whole genome shotgun (WGS) entry which is preliminary data.</text>
</comment>
<accession>A0A9P6PYP7</accession>